<sequence>MQQIVRAVPLFALLLLAGCGTMGNTSDVALGPTLPQPNSTLGAPTITPASLPAPGAIQTAGTTMNDVSAFLDPSVLGKLSAKDKSEAASAQFNALTFGRPGAPRTWIGDKGTSGSVTVGPYVTVNNTNCRDFTHTVTIGGAPVAKKGTACREADNTWSVAG</sequence>
<feature type="chain" id="PRO_5009190634" description="Surface antigen domain-containing protein" evidence="1">
    <location>
        <begin position="23"/>
        <end position="161"/>
    </location>
</feature>
<keyword evidence="3" id="KW-1185">Reference proteome</keyword>
<dbReference type="AlphaFoldDB" id="A0A1E5XWZ6"/>
<dbReference type="OrthoDB" id="5402098at2"/>
<organism evidence="2 3">
    <name type="scientific">Devosia insulae DS-56</name>
    <dbReference type="NCBI Taxonomy" id="1116389"/>
    <lineage>
        <taxon>Bacteria</taxon>
        <taxon>Pseudomonadati</taxon>
        <taxon>Pseudomonadota</taxon>
        <taxon>Alphaproteobacteria</taxon>
        <taxon>Hyphomicrobiales</taxon>
        <taxon>Devosiaceae</taxon>
        <taxon>Devosia</taxon>
    </lineage>
</organism>
<dbReference type="EMBL" id="LAJE02000029">
    <property type="protein sequence ID" value="OEO33106.1"/>
    <property type="molecule type" value="Genomic_DNA"/>
</dbReference>
<evidence type="ECO:0000313" key="3">
    <source>
        <dbReference type="Proteomes" id="UP000095463"/>
    </source>
</evidence>
<proteinExistence type="predicted"/>
<keyword evidence="1" id="KW-0732">Signal</keyword>
<evidence type="ECO:0008006" key="4">
    <source>
        <dbReference type="Google" id="ProtNLM"/>
    </source>
</evidence>
<gene>
    <name evidence="2" type="ORF">VW23_008220</name>
</gene>
<dbReference type="Proteomes" id="UP000095463">
    <property type="component" value="Unassembled WGS sequence"/>
</dbReference>
<accession>A0A1E5XWZ6</accession>
<name>A0A1E5XWZ6_9HYPH</name>
<dbReference type="RefSeq" id="WP_069907765.1">
    <property type="nucleotide sequence ID" value="NZ_LAJE02000029.1"/>
</dbReference>
<feature type="signal peptide" evidence="1">
    <location>
        <begin position="1"/>
        <end position="22"/>
    </location>
</feature>
<protein>
    <recommendedName>
        <fullName evidence="4">Surface antigen domain-containing protein</fullName>
    </recommendedName>
</protein>
<dbReference type="PROSITE" id="PS51257">
    <property type="entry name" value="PROKAR_LIPOPROTEIN"/>
    <property type="match status" value="1"/>
</dbReference>
<evidence type="ECO:0000313" key="2">
    <source>
        <dbReference type="EMBL" id="OEO33106.1"/>
    </source>
</evidence>
<comment type="caution">
    <text evidence="2">The sequence shown here is derived from an EMBL/GenBank/DDBJ whole genome shotgun (WGS) entry which is preliminary data.</text>
</comment>
<reference evidence="2 3" key="1">
    <citation type="journal article" date="2015" name="Genome Announc.">
        <title>Genome Assemblies of Three Soil-Associated Devosia species: D. insulae, D. limi, and D. soli.</title>
        <authorList>
            <person name="Hassan Y.I."/>
            <person name="Lepp D."/>
            <person name="Zhou T."/>
        </authorList>
    </citation>
    <scope>NUCLEOTIDE SEQUENCE [LARGE SCALE GENOMIC DNA]</scope>
    <source>
        <strain evidence="2 3">DS-56</strain>
    </source>
</reference>
<evidence type="ECO:0000256" key="1">
    <source>
        <dbReference type="SAM" id="SignalP"/>
    </source>
</evidence>